<proteinExistence type="predicted"/>
<keyword evidence="2" id="KW-1185">Reference proteome</keyword>
<gene>
    <name evidence="1" type="ORF">B0I10_109122</name>
</gene>
<protein>
    <submittedName>
        <fullName evidence="1">Uncharacterized protein</fullName>
    </submittedName>
</protein>
<comment type="caution">
    <text evidence="1">The sequence shown here is derived from an EMBL/GenBank/DDBJ whole genome shotgun (WGS) entry which is preliminary data.</text>
</comment>
<organism evidence="1 2">
    <name type="scientific">Flavobacterium lacus</name>
    <dbReference type="NCBI Taxonomy" id="1353778"/>
    <lineage>
        <taxon>Bacteria</taxon>
        <taxon>Pseudomonadati</taxon>
        <taxon>Bacteroidota</taxon>
        <taxon>Flavobacteriia</taxon>
        <taxon>Flavobacteriales</taxon>
        <taxon>Flavobacteriaceae</taxon>
        <taxon>Flavobacterium</taxon>
    </lineage>
</organism>
<dbReference type="Proteomes" id="UP000249518">
    <property type="component" value="Unassembled WGS sequence"/>
</dbReference>
<dbReference type="AlphaFoldDB" id="A0A328WVX6"/>
<evidence type="ECO:0000313" key="1">
    <source>
        <dbReference type="EMBL" id="RAR47448.1"/>
    </source>
</evidence>
<sequence>MQLNTLMVLREKYFIFNQVDLEMLLNLLQLNFIQNQLKRFILFVTD</sequence>
<dbReference type="EMBL" id="QLSV01000009">
    <property type="protein sequence ID" value="RAR47448.1"/>
    <property type="molecule type" value="Genomic_DNA"/>
</dbReference>
<reference evidence="1 2" key="1">
    <citation type="submission" date="2018-06" db="EMBL/GenBank/DDBJ databases">
        <title>Genomic Encyclopedia of Type Strains, Phase III (KMG-III): the genomes of soil and plant-associated and newly described type strains.</title>
        <authorList>
            <person name="Whitman W."/>
        </authorList>
    </citation>
    <scope>NUCLEOTIDE SEQUENCE [LARGE SCALE GENOMIC DNA]</scope>
    <source>
        <strain evidence="1 2">CGMCC 1.12504</strain>
    </source>
</reference>
<evidence type="ECO:0000313" key="2">
    <source>
        <dbReference type="Proteomes" id="UP000249518"/>
    </source>
</evidence>
<accession>A0A328WVX6</accession>
<name>A0A328WVX6_9FLAO</name>